<reference evidence="7 8" key="1">
    <citation type="submission" date="2020-08" db="EMBL/GenBank/DDBJ databases">
        <title>Genome sequencing of Purple Non-Sulfur Bacteria from various extreme environments.</title>
        <authorList>
            <person name="Mayer M."/>
        </authorList>
    </citation>
    <scope>NUCLEOTIDE SEQUENCE [LARGE SCALE GENOMIC DNA]</scope>
    <source>
        <strain evidence="7 8">JA131</strain>
    </source>
</reference>
<evidence type="ECO:0000256" key="1">
    <source>
        <dbReference type="ARBA" id="ARBA00004651"/>
    </source>
</evidence>
<dbReference type="GO" id="GO:0015658">
    <property type="term" value="F:branched-chain amino acid transmembrane transporter activity"/>
    <property type="evidence" value="ECO:0007669"/>
    <property type="project" value="InterPro"/>
</dbReference>
<dbReference type="AlphaFoldDB" id="A0A7W6W913"/>
<dbReference type="CDD" id="cd06581">
    <property type="entry name" value="TM_PBP1_LivM_like"/>
    <property type="match status" value="1"/>
</dbReference>
<keyword evidence="4 6" id="KW-1133">Transmembrane helix</keyword>
<evidence type="ECO:0000313" key="8">
    <source>
        <dbReference type="Proteomes" id="UP000554286"/>
    </source>
</evidence>
<feature type="transmembrane region" description="Helical" evidence="6">
    <location>
        <begin position="139"/>
        <end position="158"/>
    </location>
</feature>
<keyword evidence="2" id="KW-1003">Cell membrane</keyword>
<feature type="transmembrane region" description="Helical" evidence="6">
    <location>
        <begin position="312"/>
        <end position="331"/>
    </location>
</feature>
<proteinExistence type="predicted"/>
<evidence type="ECO:0000256" key="5">
    <source>
        <dbReference type="ARBA" id="ARBA00023136"/>
    </source>
</evidence>
<keyword evidence="5 6" id="KW-0472">Membrane</keyword>
<organism evidence="7 8">
    <name type="scientific">Roseospira visakhapatnamensis</name>
    <dbReference type="NCBI Taxonomy" id="390880"/>
    <lineage>
        <taxon>Bacteria</taxon>
        <taxon>Pseudomonadati</taxon>
        <taxon>Pseudomonadota</taxon>
        <taxon>Alphaproteobacteria</taxon>
        <taxon>Rhodospirillales</taxon>
        <taxon>Rhodospirillaceae</taxon>
        <taxon>Roseospira</taxon>
    </lineage>
</organism>
<dbReference type="Pfam" id="PF02653">
    <property type="entry name" value="BPD_transp_2"/>
    <property type="match status" value="1"/>
</dbReference>
<evidence type="ECO:0000256" key="6">
    <source>
        <dbReference type="SAM" id="Phobius"/>
    </source>
</evidence>
<feature type="transmembrane region" description="Helical" evidence="6">
    <location>
        <begin position="238"/>
        <end position="258"/>
    </location>
</feature>
<feature type="transmembrane region" description="Helical" evidence="6">
    <location>
        <begin position="188"/>
        <end position="208"/>
    </location>
</feature>
<comment type="subcellular location">
    <subcellularLocation>
        <location evidence="1">Cell membrane</location>
        <topology evidence="1">Multi-pass membrane protein</topology>
    </subcellularLocation>
</comment>
<dbReference type="Proteomes" id="UP000554286">
    <property type="component" value="Unassembled WGS sequence"/>
</dbReference>
<feature type="transmembrane region" description="Helical" evidence="6">
    <location>
        <begin position="113"/>
        <end position="132"/>
    </location>
</feature>
<dbReference type="EMBL" id="JACIGK010000003">
    <property type="protein sequence ID" value="MBB4264947.1"/>
    <property type="molecule type" value="Genomic_DNA"/>
</dbReference>
<evidence type="ECO:0000256" key="2">
    <source>
        <dbReference type="ARBA" id="ARBA00022475"/>
    </source>
</evidence>
<evidence type="ECO:0000313" key="7">
    <source>
        <dbReference type="EMBL" id="MBB4264947.1"/>
    </source>
</evidence>
<feature type="transmembrane region" description="Helical" evidence="6">
    <location>
        <begin position="270"/>
        <end position="300"/>
    </location>
</feature>
<feature type="transmembrane region" description="Helical" evidence="6">
    <location>
        <begin position="38"/>
        <end position="57"/>
    </location>
</feature>
<comment type="caution">
    <text evidence="7">The sequence shown here is derived from an EMBL/GenBank/DDBJ whole genome shotgun (WGS) entry which is preliminary data.</text>
</comment>
<feature type="transmembrane region" description="Helical" evidence="6">
    <location>
        <begin position="88"/>
        <end position="107"/>
    </location>
</feature>
<sequence>MAHNVRPSGYSKFAKKQTYTRRMGTKKNRAQMLLSERGGGLSLLILVILVLPLFLANNYHYDVVVNIGINAIVVVGLNLLIGHAGQISLGHAGFFGLGAYVSAVLTARYGVHGLVALPVGALGVGILAYAIARPVLRLSGHYLAMATLGVGLIIHIVISREAWLTGGPDGMYVPPLEVMGVAVYGGPVWYWIVAGALILAVWLSLNVIDSPVGRALRGLNGSEVAAQAAGVDTTRYKVMVFVLSAVMAAVAGSLAAHFSEFVSPTKASFLQSILFVTMVVLGGMASTFGAVLGAVMLTLLPQVLADFADYEQVILGLIMMAVMIALPKGLVPTLTALVKRWVRRAGS</sequence>
<keyword evidence="8" id="KW-1185">Reference proteome</keyword>
<dbReference type="GO" id="GO:0005886">
    <property type="term" value="C:plasma membrane"/>
    <property type="evidence" value="ECO:0007669"/>
    <property type="project" value="UniProtKB-SubCell"/>
</dbReference>
<name>A0A7W6W913_9PROT</name>
<keyword evidence="3 6" id="KW-0812">Transmembrane</keyword>
<protein>
    <submittedName>
        <fullName evidence="7">Branched-chain amino acid transport system permease protein</fullName>
    </submittedName>
</protein>
<dbReference type="InterPro" id="IPR043428">
    <property type="entry name" value="LivM-like"/>
</dbReference>
<dbReference type="RefSeq" id="WP_343058515.1">
    <property type="nucleotide sequence ID" value="NZ_JACIGK010000003.1"/>
</dbReference>
<evidence type="ECO:0000256" key="3">
    <source>
        <dbReference type="ARBA" id="ARBA00022692"/>
    </source>
</evidence>
<dbReference type="PANTHER" id="PTHR30482:SF18">
    <property type="entry name" value="BRANCHED AMINO ACID TRANSPORT SYSTEM PERMEASE"/>
    <property type="match status" value="1"/>
</dbReference>
<feature type="transmembrane region" description="Helical" evidence="6">
    <location>
        <begin position="63"/>
        <end position="81"/>
    </location>
</feature>
<gene>
    <name evidence="7" type="ORF">GGD89_000558</name>
</gene>
<evidence type="ECO:0000256" key="4">
    <source>
        <dbReference type="ARBA" id="ARBA00022989"/>
    </source>
</evidence>
<accession>A0A7W6W913</accession>
<dbReference type="InterPro" id="IPR001851">
    <property type="entry name" value="ABC_transp_permease"/>
</dbReference>
<dbReference type="PANTHER" id="PTHR30482">
    <property type="entry name" value="HIGH-AFFINITY BRANCHED-CHAIN AMINO ACID TRANSPORT SYSTEM PERMEASE"/>
    <property type="match status" value="1"/>
</dbReference>